<evidence type="ECO:0008006" key="18">
    <source>
        <dbReference type="Google" id="ProtNLM"/>
    </source>
</evidence>
<sequence>MNVIPADVSEFFLKTVRNKVEYRKANNVIRNDFLQILIDFMKDDSGLTIEEIAAQAFVFFEVMRKQPPLAFSTRACTKDYQVPNTNVVLKKDTAILISIMGIQHDPDYFPEPEKFDPKRFSPENKEKLTPFSYMPFGEDPRLCIGLRFAFLQMKIALSMLFKNYKFSINEKTKLPLKIKPKSFVMSPMASICSEALKSQIEILSLTINYGVLSWKCMG</sequence>
<gene>
    <name evidence="16" type="ORF">RN001_011122</name>
</gene>
<dbReference type="SUPFAM" id="SSF48264">
    <property type="entry name" value="Cytochrome P450"/>
    <property type="match status" value="1"/>
</dbReference>
<comment type="caution">
    <text evidence="16">The sequence shown here is derived from an EMBL/GenBank/DDBJ whole genome shotgun (WGS) entry which is preliminary data.</text>
</comment>
<feature type="binding site" description="axial binding residue" evidence="14">
    <location>
        <position position="143"/>
    </location>
    <ligand>
        <name>heme</name>
        <dbReference type="ChEBI" id="CHEBI:30413"/>
    </ligand>
    <ligandPart>
        <name>Fe</name>
        <dbReference type="ChEBI" id="CHEBI:18248"/>
    </ligandPart>
</feature>
<evidence type="ECO:0000313" key="17">
    <source>
        <dbReference type="Proteomes" id="UP001353858"/>
    </source>
</evidence>
<evidence type="ECO:0000313" key="16">
    <source>
        <dbReference type="EMBL" id="KAK4878616.1"/>
    </source>
</evidence>
<dbReference type="GO" id="GO:0005506">
    <property type="term" value="F:iron ion binding"/>
    <property type="evidence" value="ECO:0007669"/>
    <property type="project" value="InterPro"/>
</dbReference>
<dbReference type="PRINTS" id="PR00465">
    <property type="entry name" value="EP450IV"/>
</dbReference>
<dbReference type="PANTHER" id="PTHR24292:SF100">
    <property type="entry name" value="CYTOCHROME P450 6A16, ISOFORM B-RELATED"/>
    <property type="match status" value="1"/>
</dbReference>
<evidence type="ECO:0000256" key="11">
    <source>
        <dbReference type="ARBA" id="ARBA00023004"/>
    </source>
</evidence>
<evidence type="ECO:0000256" key="6">
    <source>
        <dbReference type="ARBA" id="ARBA00022617"/>
    </source>
</evidence>
<comment type="cofactor">
    <cofactor evidence="1 14">
        <name>heme</name>
        <dbReference type="ChEBI" id="CHEBI:30413"/>
    </cofactor>
</comment>
<keyword evidence="11 14" id="KW-0408">Iron</keyword>
<dbReference type="InterPro" id="IPR017972">
    <property type="entry name" value="Cyt_P450_CS"/>
</dbReference>
<evidence type="ECO:0000256" key="13">
    <source>
        <dbReference type="ARBA" id="ARBA00023136"/>
    </source>
</evidence>
<dbReference type="Pfam" id="PF00067">
    <property type="entry name" value="p450"/>
    <property type="match status" value="1"/>
</dbReference>
<dbReference type="AlphaFoldDB" id="A0AAN7PAX0"/>
<keyword evidence="8" id="KW-0256">Endoplasmic reticulum</keyword>
<dbReference type="InterPro" id="IPR050476">
    <property type="entry name" value="Insect_CytP450_Detox"/>
</dbReference>
<comment type="similarity">
    <text evidence="5 15">Belongs to the cytochrome P450 family.</text>
</comment>
<protein>
    <recommendedName>
        <fullName evidence="18">Cytochrome P450</fullName>
    </recommendedName>
</protein>
<keyword evidence="10 15" id="KW-0560">Oxidoreductase</keyword>
<dbReference type="PANTHER" id="PTHR24292">
    <property type="entry name" value="CYTOCHROME P450"/>
    <property type="match status" value="1"/>
</dbReference>
<evidence type="ECO:0000256" key="3">
    <source>
        <dbReference type="ARBA" id="ARBA00004174"/>
    </source>
</evidence>
<evidence type="ECO:0000256" key="10">
    <source>
        <dbReference type="ARBA" id="ARBA00023002"/>
    </source>
</evidence>
<evidence type="ECO:0000256" key="12">
    <source>
        <dbReference type="ARBA" id="ARBA00023033"/>
    </source>
</evidence>
<keyword evidence="12 15" id="KW-0503">Monooxygenase</keyword>
<organism evidence="16 17">
    <name type="scientific">Aquatica leii</name>
    <dbReference type="NCBI Taxonomy" id="1421715"/>
    <lineage>
        <taxon>Eukaryota</taxon>
        <taxon>Metazoa</taxon>
        <taxon>Ecdysozoa</taxon>
        <taxon>Arthropoda</taxon>
        <taxon>Hexapoda</taxon>
        <taxon>Insecta</taxon>
        <taxon>Pterygota</taxon>
        <taxon>Neoptera</taxon>
        <taxon>Endopterygota</taxon>
        <taxon>Coleoptera</taxon>
        <taxon>Polyphaga</taxon>
        <taxon>Elateriformia</taxon>
        <taxon>Elateroidea</taxon>
        <taxon>Lampyridae</taxon>
        <taxon>Luciolinae</taxon>
        <taxon>Aquatica</taxon>
    </lineage>
</organism>
<dbReference type="GO" id="GO:0005789">
    <property type="term" value="C:endoplasmic reticulum membrane"/>
    <property type="evidence" value="ECO:0007669"/>
    <property type="project" value="UniProtKB-SubCell"/>
</dbReference>
<dbReference type="GO" id="GO:0016705">
    <property type="term" value="F:oxidoreductase activity, acting on paired donors, with incorporation or reduction of molecular oxygen"/>
    <property type="evidence" value="ECO:0007669"/>
    <property type="project" value="InterPro"/>
</dbReference>
<dbReference type="InterPro" id="IPR001128">
    <property type="entry name" value="Cyt_P450"/>
</dbReference>
<keyword evidence="17" id="KW-1185">Reference proteome</keyword>
<evidence type="ECO:0000256" key="8">
    <source>
        <dbReference type="ARBA" id="ARBA00022824"/>
    </source>
</evidence>
<dbReference type="GO" id="GO:0004497">
    <property type="term" value="F:monooxygenase activity"/>
    <property type="evidence" value="ECO:0007669"/>
    <property type="project" value="UniProtKB-KW"/>
</dbReference>
<evidence type="ECO:0000256" key="4">
    <source>
        <dbReference type="ARBA" id="ARBA00004406"/>
    </source>
</evidence>
<evidence type="ECO:0000256" key="1">
    <source>
        <dbReference type="ARBA" id="ARBA00001971"/>
    </source>
</evidence>
<keyword evidence="13" id="KW-0472">Membrane</keyword>
<comment type="subcellular location">
    <subcellularLocation>
        <location evidence="4">Endoplasmic reticulum membrane</location>
        <topology evidence="4">Peripheral membrane protein</topology>
    </subcellularLocation>
    <subcellularLocation>
        <location evidence="3">Microsome membrane</location>
        <topology evidence="3">Peripheral membrane protein</topology>
    </subcellularLocation>
</comment>
<keyword evidence="6 14" id="KW-0349">Heme</keyword>
<evidence type="ECO:0000256" key="15">
    <source>
        <dbReference type="RuleBase" id="RU000461"/>
    </source>
</evidence>
<keyword evidence="9" id="KW-0492">Microsome</keyword>
<name>A0AAN7PAX0_9COLE</name>
<dbReference type="EMBL" id="JARPUR010000004">
    <property type="protein sequence ID" value="KAK4878616.1"/>
    <property type="molecule type" value="Genomic_DNA"/>
</dbReference>
<evidence type="ECO:0000256" key="14">
    <source>
        <dbReference type="PIRSR" id="PIRSR602403-1"/>
    </source>
</evidence>
<accession>A0AAN7PAX0</accession>
<dbReference type="GO" id="GO:0020037">
    <property type="term" value="F:heme binding"/>
    <property type="evidence" value="ECO:0007669"/>
    <property type="project" value="InterPro"/>
</dbReference>
<evidence type="ECO:0000256" key="7">
    <source>
        <dbReference type="ARBA" id="ARBA00022723"/>
    </source>
</evidence>
<proteinExistence type="inferred from homology"/>
<comment type="function">
    <text evidence="2">May be involved in the metabolism of insect hormones and in the breakdown of synthetic insecticides.</text>
</comment>
<dbReference type="InterPro" id="IPR036396">
    <property type="entry name" value="Cyt_P450_sf"/>
</dbReference>
<dbReference type="Gene3D" id="1.10.630.10">
    <property type="entry name" value="Cytochrome P450"/>
    <property type="match status" value="1"/>
</dbReference>
<dbReference type="Proteomes" id="UP001353858">
    <property type="component" value="Unassembled WGS sequence"/>
</dbReference>
<dbReference type="PROSITE" id="PS00086">
    <property type="entry name" value="CYTOCHROME_P450"/>
    <property type="match status" value="1"/>
</dbReference>
<evidence type="ECO:0000256" key="5">
    <source>
        <dbReference type="ARBA" id="ARBA00010617"/>
    </source>
</evidence>
<dbReference type="InterPro" id="IPR002403">
    <property type="entry name" value="Cyt_P450_E_grp-IV"/>
</dbReference>
<evidence type="ECO:0000256" key="9">
    <source>
        <dbReference type="ARBA" id="ARBA00022848"/>
    </source>
</evidence>
<reference evidence="17" key="1">
    <citation type="submission" date="2023-01" db="EMBL/GenBank/DDBJ databases">
        <title>Key to firefly adult light organ development and bioluminescence: homeobox transcription factors regulate luciferase expression and transportation to peroxisome.</title>
        <authorList>
            <person name="Fu X."/>
        </authorList>
    </citation>
    <scope>NUCLEOTIDE SEQUENCE [LARGE SCALE GENOMIC DNA]</scope>
</reference>
<keyword evidence="7 14" id="KW-0479">Metal-binding</keyword>
<evidence type="ECO:0000256" key="2">
    <source>
        <dbReference type="ARBA" id="ARBA00003690"/>
    </source>
</evidence>